<keyword evidence="3" id="KW-1185">Reference proteome</keyword>
<sequence>MAPASITSVVRLRWRTLSRTVGHMVRTAAALSSLDAFSGSGVDSGAGCGGVGRGGAAVSGGRAGGVGRLRAAASAGRAGGVGRLGAAVSGVAAAAGIDMANRVSIRSTRCSNADSASLADGRSSRAQITSRSKRGAVAPRISPRPA</sequence>
<evidence type="ECO:0000256" key="1">
    <source>
        <dbReference type="SAM" id="MobiDB-lite"/>
    </source>
</evidence>
<accession>A0A7G1IRK1</accession>
<proteinExistence type="predicted"/>
<name>A0A7G1IRK1_MYCKA</name>
<dbReference type="EMBL" id="AP023343">
    <property type="protein sequence ID" value="BCI92842.1"/>
    <property type="molecule type" value="Genomic_DNA"/>
</dbReference>
<protein>
    <submittedName>
        <fullName evidence="2">Uncharacterized protein</fullName>
    </submittedName>
</protein>
<feature type="region of interest" description="Disordered" evidence="1">
    <location>
        <begin position="114"/>
        <end position="146"/>
    </location>
</feature>
<reference evidence="2 3" key="1">
    <citation type="submission" date="2020-07" db="EMBL/GenBank/DDBJ databases">
        <title>Mycobacterium kansasii (former subtype) with zoonotic potential isolated from diseased indoor pet cat, Japan.</title>
        <authorList>
            <person name="Fukano H."/>
            <person name="Terazono T."/>
            <person name="Hoshino Y."/>
        </authorList>
    </citation>
    <scope>NUCLEOTIDE SEQUENCE [LARGE SCALE GENOMIC DNA]</scope>
    <source>
        <strain evidence="2 3">Kuro-I</strain>
    </source>
</reference>
<evidence type="ECO:0000313" key="3">
    <source>
        <dbReference type="Proteomes" id="UP000516380"/>
    </source>
</evidence>
<dbReference type="Proteomes" id="UP000516380">
    <property type="component" value="Chromosome"/>
</dbReference>
<gene>
    <name evidence="2" type="ORF">NIIDMKKI_80480</name>
</gene>
<organism evidence="2 3">
    <name type="scientific">Mycobacterium kansasii</name>
    <dbReference type="NCBI Taxonomy" id="1768"/>
    <lineage>
        <taxon>Bacteria</taxon>
        <taxon>Bacillati</taxon>
        <taxon>Actinomycetota</taxon>
        <taxon>Actinomycetes</taxon>
        <taxon>Mycobacteriales</taxon>
        <taxon>Mycobacteriaceae</taxon>
        <taxon>Mycobacterium</taxon>
    </lineage>
</organism>
<dbReference type="AlphaFoldDB" id="A0A7G1IRK1"/>
<evidence type="ECO:0000313" key="2">
    <source>
        <dbReference type="EMBL" id="BCI92842.1"/>
    </source>
</evidence>